<name>A0A8J2RZ21_9CRUS</name>
<gene>
    <name evidence="3" type="ORF">DGAL_LOCUS11476</name>
</gene>
<evidence type="ECO:0000313" key="3">
    <source>
        <dbReference type="EMBL" id="CAH0108110.1"/>
    </source>
</evidence>
<dbReference type="PANTHER" id="PTHR12111">
    <property type="entry name" value="SPLICING FACTOR YJU2"/>
    <property type="match status" value="1"/>
</dbReference>
<feature type="region of interest" description="Disordered" evidence="2">
    <location>
        <begin position="322"/>
        <end position="341"/>
    </location>
</feature>
<accession>A0A8J2RZ21</accession>
<organism evidence="3 4">
    <name type="scientific">Daphnia galeata</name>
    <dbReference type="NCBI Taxonomy" id="27404"/>
    <lineage>
        <taxon>Eukaryota</taxon>
        <taxon>Metazoa</taxon>
        <taxon>Ecdysozoa</taxon>
        <taxon>Arthropoda</taxon>
        <taxon>Crustacea</taxon>
        <taxon>Branchiopoda</taxon>
        <taxon>Diplostraca</taxon>
        <taxon>Cladocera</taxon>
        <taxon>Anomopoda</taxon>
        <taxon>Daphniidae</taxon>
        <taxon>Daphnia</taxon>
    </lineage>
</organism>
<keyword evidence="4" id="KW-1185">Reference proteome</keyword>
<dbReference type="GO" id="GO:0000398">
    <property type="term" value="P:mRNA splicing, via spliceosome"/>
    <property type="evidence" value="ECO:0007669"/>
    <property type="project" value="InterPro"/>
</dbReference>
<dbReference type="InterPro" id="IPR007590">
    <property type="entry name" value="Saf4/Yju2"/>
</dbReference>
<proteinExistence type="inferred from homology"/>
<evidence type="ECO:0000256" key="2">
    <source>
        <dbReference type="SAM" id="MobiDB-lite"/>
    </source>
</evidence>
<comment type="caution">
    <text evidence="3">The sequence shown here is derived from an EMBL/GenBank/DDBJ whole genome shotgun (WGS) entry which is preliminary data.</text>
</comment>
<comment type="similarity">
    <text evidence="1">Belongs to the CWC16 family.</text>
</comment>
<dbReference type="Pfam" id="PF04502">
    <property type="entry name" value="Saf4_Yju2"/>
    <property type="match status" value="1"/>
</dbReference>
<dbReference type="EMBL" id="CAKKLH010000281">
    <property type="protein sequence ID" value="CAH0108110.1"/>
    <property type="molecule type" value="Genomic_DNA"/>
</dbReference>
<dbReference type="GO" id="GO:0071014">
    <property type="term" value="C:post-mRNA release spliceosomal complex"/>
    <property type="evidence" value="ECO:0007669"/>
    <property type="project" value="TreeGrafter"/>
</dbReference>
<reference evidence="3" key="1">
    <citation type="submission" date="2021-11" db="EMBL/GenBank/DDBJ databases">
        <authorList>
            <person name="Schell T."/>
        </authorList>
    </citation>
    <scope>NUCLEOTIDE SEQUENCE</scope>
    <source>
        <strain evidence="3">M5</strain>
    </source>
</reference>
<dbReference type="PANTHER" id="PTHR12111:SF2">
    <property type="entry name" value="SPLICING FACTOR YJU2B-RELATED"/>
    <property type="match status" value="1"/>
</dbReference>
<evidence type="ECO:0008006" key="5">
    <source>
        <dbReference type="Google" id="ProtNLM"/>
    </source>
</evidence>
<evidence type="ECO:0000256" key="1">
    <source>
        <dbReference type="ARBA" id="ARBA00005595"/>
    </source>
</evidence>
<dbReference type="OrthoDB" id="360327at2759"/>
<evidence type="ECO:0000313" key="4">
    <source>
        <dbReference type="Proteomes" id="UP000789390"/>
    </source>
</evidence>
<protein>
    <recommendedName>
        <fullName evidence="5">EOG090X0DK6</fullName>
    </recommendedName>
</protein>
<dbReference type="Proteomes" id="UP000789390">
    <property type="component" value="Unassembled WGS sequence"/>
</dbReference>
<dbReference type="AlphaFoldDB" id="A0A8J2RZ21"/>
<sequence length="359" mass="41094">MSHSVVISLLFTNLGERKGVNKYYPPDWRPEMGSINKYHGTHALRERANKLHLGILIIRFEMPYNIWCEGCPDKSIPIGMGVRYNAEKTKVGMYYSTPVYQFRFKCHLCPNYIVMKTDPGNLDYVIVSGARRQERRWDPLDNEQVVPEEKSTSQKLATDAMFKLEHGEKDALKSKNAAPIIDRLQDHRERWRDDYTTNRILRDQFRLRLSYVFYDFQTAKKDLKAKAAVDAALLAKASLDIKLLPQSEDDQKIASLLRLNPTQTPEERQQDVRQTIESRSLFNSSKDNTPKRVGILNPFVTNLQTKSSALTRHNLGVCLKPKTMRESEDLPSTSSTAKASPSKLISLCNYTSSSSEDSQ</sequence>
<dbReference type="GO" id="GO:0005684">
    <property type="term" value="C:U2-type spliceosomal complex"/>
    <property type="evidence" value="ECO:0007669"/>
    <property type="project" value="TreeGrafter"/>
</dbReference>
<feature type="compositionally biased region" description="Low complexity" evidence="2">
    <location>
        <begin position="330"/>
        <end position="341"/>
    </location>
</feature>